<evidence type="ECO:0000313" key="7">
    <source>
        <dbReference type="Proteomes" id="UP000255543"/>
    </source>
</evidence>
<sequence length="74" mass="8132">MTDAREQQQRFEQDNRKRAARGLPQHPIDQNLIEALKVGMPDCSGVALGVDRLVMLALGAETLAEVIAFSVDRA</sequence>
<dbReference type="PANTHER" id="PTHR42918">
    <property type="entry name" value="LYSYL-TRNA SYNTHETASE"/>
    <property type="match status" value="1"/>
</dbReference>
<evidence type="ECO:0000256" key="3">
    <source>
        <dbReference type="ARBA" id="ARBA00022840"/>
    </source>
</evidence>
<feature type="region of interest" description="Disordered" evidence="4">
    <location>
        <begin position="1"/>
        <end position="25"/>
    </location>
</feature>
<keyword evidence="6" id="KW-0030">Aminoacyl-tRNA synthetase</keyword>
<name>A0A376ZL77_ECOLX</name>
<evidence type="ECO:0000256" key="2">
    <source>
        <dbReference type="ARBA" id="ARBA00022741"/>
    </source>
</evidence>
<dbReference type="GO" id="GO:0000049">
    <property type="term" value="F:tRNA binding"/>
    <property type="evidence" value="ECO:0007669"/>
    <property type="project" value="TreeGrafter"/>
</dbReference>
<dbReference type="GO" id="GO:0004824">
    <property type="term" value="F:lysine-tRNA ligase activity"/>
    <property type="evidence" value="ECO:0007669"/>
    <property type="project" value="UniProtKB-EC"/>
</dbReference>
<dbReference type="EMBL" id="UGEB01000001">
    <property type="protein sequence ID" value="STK56962.1"/>
    <property type="molecule type" value="Genomic_DNA"/>
</dbReference>
<keyword evidence="1 6" id="KW-0436">Ligase</keyword>
<dbReference type="Pfam" id="PF00152">
    <property type="entry name" value="tRNA-synt_2"/>
    <property type="match status" value="1"/>
</dbReference>
<feature type="compositionally biased region" description="Basic and acidic residues" evidence="4">
    <location>
        <begin position="1"/>
        <end position="17"/>
    </location>
</feature>
<dbReference type="SUPFAM" id="SSF55681">
    <property type="entry name" value="Class II aaRS and biotin synthetases"/>
    <property type="match status" value="1"/>
</dbReference>
<dbReference type="GO" id="GO:0005829">
    <property type="term" value="C:cytosol"/>
    <property type="evidence" value="ECO:0007669"/>
    <property type="project" value="TreeGrafter"/>
</dbReference>
<dbReference type="GO" id="GO:0006430">
    <property type="term" value="P:lysyl-tRNA aminoacylation"/>
    <property type="evidence" value="ECO:0007669"/>
    <property type="project" value="TreeGrafter"/>
</dbReference>
<keyword evidence="2" id="KW-0547">Nucleotide-binding</keyword>
<dbReference type="EC" id="6.1.1.6" evidence="6"/>
<evidence type="ECO:0000259" key="5">
    <source>
        <dbReference type="Pfam" id="PF00152"/>
    </source>
</evidence>
<evidence type="ECO:0000256" key="1">
    <source>
        <dbReference type="ARBA" id="ARBA00022598"/>
    </source>
</evidence>
<dbReference type="GO" id="GO:0005524">
    <property type="term" value="F:ATP binding"/>
    <property type="evidence" value="ECO:0007669"/>
    <property type="project" value="InterPro"/>
</dbReference>
<organism evidence="6 7">
    <name type="scientific">Escherichia coli</name>
    <dbReference type="NCBI Taxonomy" id="562"/>
    <lineage>
        <taxon>Bacteria</taxon>
        <taxon>Pseudomonadati</taxon>
        <taxon>Pseudomonadota</taxon>
        <taxon>Gammaproteobacteria</taxon>
        <taxon>Enterobacterales</taxon>
        <taxon>Enterobacteriaceae</taxon>
        <taxon>Escherichia</taxon>
    </lineage>
</organism>
<protein>
    <submittedName>
        <fullName evidence="6">Lysyl-tRNA synthetase</fullName>
        <ecNumber evidence="6">6.1.1.6</ecNumber>
    </submittedName>
</protein>
<keyword evidence="3" id="KW-0067">ATP-binding</keyword>
<dbReference type="PANTHER" id="PTHR42918:SF6">
    <property type="entry name" value="ELONGATION FACTOR P--(R)-BETA-LYSINE LIGASE"/>
    <property type="match status" value="1"/>
</dbReference>
<dbReference type="InterPro" id="IPR045864">
    <property type="entry name" value="aa-tRNA-synth_II/BPL/LPL"/>
</dbReference>
<gene>
    <name evidence="6" type="primary">yjeA_1</name>
    <name evidence="6" type="ORF">NCTC8179_00947</name>
</gene>
<evidence type="ECO:0000313" key="6">
    <source>
        <dbReference type="EMBL" id="STK56962.1"/>
    </source>
</evidence>
<dbReference type="InterPro" id="IPR004364">
    <property type="entry name" value="Aa-tRNA-synt_II"/>
</dbReference>
<feature type="domain" description="Aminoacyl-tRNA synthetase class II (D/K/N)" evidence="5">
    <location>
        <begin position="3"/>
        <end position="71"/>
    </location>
</feature>
<proteinExistence type="predicted"/>
<dbReference type="AlphaFoldDB" id="A0A376ZL77"/>
<reference evidence="6 7" key="1">
    <citation type="submission" date="2018-06" db="EMBL/GenBank/DDBJ databases">
        <authorList>
            <consortium name="Pathogen Informatics"/>
            <person name="Doyle S."/>
        </authorList>
    </citation>
    <scope>NUCLEOTIDE SEQUENCE [LARGE SCALE GENOMIC DNA]</scope>
    <source>
        <strain evidence="6 7">NCTC8179</strain>
    </source>
</reference>
<dbReference type="Proteomes" id="UP000255543">
    <property type="component" value="Unassembled WGS sequence"/>
</dbReference>
<evidence type="ECO:0000256" key="4">
    <source>
        <dbReference type="SAM" id="MobiDB-lite"/>
    </source>
</evidence>
<dbReference type="Gene3D" id="3.30.930.10">
    <property type="entry name" value="Bira Bifunctional Protein, Domain 2"/>
    <property type="match status" value="1"/>
</dbReference>
<accession>A0A376ZL77</accession>